<dbReference type="InterPro" id="IPR038162">
    <property type="entry name" value="SoxY_sf"/>
</dbReference>
<name>A0A2A2GJ19_9RHOB</name>
<dbReference type="PIRSF" id="PIRSF010312">
    <property type="entry name" value="Sulphur_oxidation_SoxY"/>
    <property type="match status" value="1"/>
</dbReference>
<protein>
    <submittedName>
        <fullName evidence="3">Sulfur oxidation protein SoxY</fullName>
    </submittedName>
</protein>
<evidence type="ECO:0000259" key="2">
    <source>
        <dbReference type="Pfam" id="PF13501"/>
    </source>
</evidence>
<accession>A0A2A2GJ19</accession>
<comment type="caution">
    <text evidence="3">The sequence shown here is derived from an EMBL/GenBank/DDBJ whole genome shotgun (WGS) entry which is preliminary data.</text>
</comment>
<dbReference type="InterPro" id="IPR006311">
    <property type="entry name" value="TAT_signal"/>
</dbReference>
<feature type="signal peptide" evidence="1">
    <location>
        <begin position="1"/>
        <end position="28"/>
    </location>
</feature>
<sequence>MRRRDLLAGAAALGGLAAAGLGPAAAQAQSTTAMPQIDSAEADRLAAEFAAGAEVLSQGLALDLPALGDNPAAVPVRVHVTEPITDASWCSEIIVIADLNPGPLACRFRFTAATGSADVTVRLRLIRSMPVRAYARMEDGRVLMARRDITVAPGGCGL</sequence>
<evidence type="ECO:0000256" key="1">
    <source>
        <dbReference type="SAM" id="SignalP"/>
    </source>
</evidence>
<keyword evidence="1" id="KW-0732">Signal</keyword>
<dbReference type="PROSITE" id="PS51318">
    <property type="entry name" value="TAT"/>
    <property type="match status" value="1"/>
</dbReference>
<proteinExistence type="predicted"/>
<dbReference type="InterPro" id="IPR032711">
    <property type="entry name" value="SoxY"/>
</dbReference>
<feature type="chain" id="PRO_5012991197" evidence="1">
    <location>
        <begin position="29"/>
        <end position="158"/>
    </location>
</feature>
<keyword evidence="4" id="KW-1185">Reference proteome</keyword>
<dbReference type="OrthoDB" id="9804570at2"/>
<dbReference type="EMBL" id="NSJZ01000010">
    <property type="protein sequence ID" value="PAU96762.1"/>
    <property type="molecule type" value="Genomic_DNA"/>
</dbReference>
<gene>
    <name evidence="3" type="ORF">CK240_11820</name>
</gene>
<dbReference type="Pfam" id="PF13501">
    <property type="entry name" value="SoxY"/>
    <property type="match status" value="1"/>
</dbReference>
<organism evidence="3 4">
    <name type="scientific">Paracoccus salipaludis</name>
    <dbReference type="NCBI Taxonomy" id="2032623"/>
    <lineage>
        <taxon>Bacteria</taxon>
        <taxon>Pseudomonadati</taxon>
        <taxon>Pseudomonadota</taxon>
        <taxon>Alphaproteobacteria</taxon>
        <taxon>Rhodobacterales</taxon>
        <taxon>Paracoccaceae</taxon>
        <taxon>Paracoccus</taxon>
    </lineage>
</organism>
<evidence type="ECO:0000313" key="4">
    <source>
        <dbReference type="Proteomes" id="UP000218023"/>
    </source>
</evidence>
<feature type="domain" description="Ig-like SoxY" evidence="2">
    <location>
        <begin position="53"/>
        <end position="156"/>
    </location>
</feature>
<dbReference type="AlphaFoldDB" id="A0A2A2GJ19"/>
<dbReference type="Gene3D" id="2.60.40.2470">
    <property type="entry name" value="SoxY domain"/>
    <property type="match status" value="1"/>
</dbReference>
<dbReference type="InterPro" id="IPR016568">
    <property type="entry name" value="Sulphur_oxidation_SoxY"/>
</dbReference>
<dbReference type="Proteomes" id="UP000218023">
    <property type="component" value="Unassembled WGS sequence"/>
</dbReference>
<evidence type="ECO:0000313" key="3">
    <source>
        <dbReference type="EMBL" id="PAU96762.1"/>
    </source>
</evidence>
<reference evidence="3 4" key="1">
    <citation type="submission" date="2017-09" db="EMBL/GenBank/DDBJ databases">
        <title>Paracoccus alkalisoli sp. nov., isolated from saline alkaline soil.</title>
        <authorList>
            <person name="Dong X."/>
            <person name="Zhang G."/>
        </authorList>
    </citation>
    <scope>NUCLEOTIDE SEQUENCE [LARGE SCALE GENOMIC DNA]</scope>
    <source>
        <strain evidence="3 4">WN007</strain>
    </source>
</reference>